<evidence type="ECO:0000313" key="2">
    <source>
        <dbReference type="Proteomes" id="UP000184295"/>
    </source>
</evidence>
<dbReference type="Gene3D" id="3.40.1260.10">
    <property type="entry name" value="DsrEFH-like"/>
    <property type="match status" value="1"/>
</dbReference>
<evidence type="ECO:0000313" key="1">
    <source>
        <dbReference type="EMBL" id="SHE83498.1"/>
    </source>
</evidence>
<dbReference type="AlphaFoldDB" id="A0A1M4WQK6"/>
<dbReference type="EMBL" id="FQUL01000028">
    <property type="protein sequence ID" value="SHE83498.1"/>
    <property type="molecule type" value="Genomic_DNA"/>
</dbReference>
<dbReference type="RefSeq" id="WP_084660363.1">
    <property type="nucleotide sequence ID" value="NZ_FQUL01000028.1"/>
</dbReference>
<sequence length="127" mass="13905">MWSDEGEGKILYVQTHGVNDPGRSATPFFLAASAAAMEVEVGIYFTMYGPQLLQKEIIDKIGPKGDRGQRLSYFIKQATDLGVRLFVCQPSLDLNDLAIEDLIDDVEMIGGAAFNDLAMRADAVISF</sequence>
<dbReference type="OrthoDB" id="4773517at2"/>
<keyword evidence="2" id="KW-1185">Reference proteome</keyword>
<dbReference type="STRING" id="1121881.SAMN02745225_01748"/>
<dbReference type="SUPFAM" id="SSF75169">
    <property type="entry name" value="DsrEFH-like"/>
    <property type="match status" value="1"/>
</dbReference>
<name>A0A1M4WQK6_9ACTN</name>
<reference evidence="2" key="1">
    <citation type="submission" date="2016-11" db="EMBL/GenBank/DDBJ databases">
        <authorList>
            <person name="Varghese N."/>
            <person name="Submissions S."/>
        </authorList>
    </citation>
    <scope>NUCLEOTIDE SEQUENCE [LARGE SCALE GENOMIC DNA]</scope>
    <source>
        <strain evidence="2">DSM 19514</strain>
    </source>
</reference>
<gene>
    <name evidence="1" type="ORF">SAMN02745225_01748</name>
</gene>
<proteinExistence type="predicted"/>
<dbReference type="InterPro" id="IPR027396">
    <property type="entry name" value="DsrEFH-like"/>
</dbReference>
<dbReference type="InterPro" id="IPR003787">
    <property type="entry name" value="Sulphur_relay_DsrE/F-like"/>
</dbReference>
<accession>A0A1M4WQK6</accession>
<organism evidence="1 2">
    <name type="scientific">Ferrithrix thermotolerans DSM 19514</name>
    <dbReference type="NCBI Taxonomy" id="1121881"/>
    <lineage>
        <taxon>Bacteria</taxon>
        <taxon>Bacillati</taxon>
        <taxon>Actinomycetota</taxon>
        <taxon>Acidimicrobiia</taxon>
        <taxon>Acidimicrobiales</taxon>
        <taxon>Acidimicrobiaceae</taxon>
        <taxon>Ferrithrix</taxon>
    </lineage>
</organism>
<dbReference type="PANTHER" id="PTHR34655">
    <property type="entry name" value="CONSERVED WITHIN P. AEROPHILUM"/>
    <property type="match status" value="1"/>
</dbReference>
<protein>
    <submittedName>
        <fullName evidence="1">Uncharacterized protein</fullName>
    </submittedName>
</protein>
<dbReference type="Pfam" id="PF02635">
    <property type="entry name" value="DsrE"/>
    <property type="match status" value="1"/>
</dbReference>
<dbReference type="Proteomes" id="UP000184295">
    <property type="component" value="Unassembled WGS sequence"/>
</dbReference>
<dbReference type="PANTHER" id="PTHR34655:SF2">
    <property type="entry name" value="PEROXIREDOXIN FAMILY PROTEIN"/>
    <property type="match status" value="1"/>
</dbReference>